<keyword evidence="1" id="KW-0812">Transmembrane</keyword>
<accession>A0ABR4UFT3</accession>
<evidence type="ECO:0000256" key="1">
    <source>
        <dbReference type="SAM" id="Phobius"/>
    </source>
</evidence>
<gene>
    <name evidence="2" type="ORF">IW16_24210</name>
</gene>
<keyword evidence="3" id="KW-1185">Reference proteome</keyword>
<keyword evidence="1" id="KW-0472">Membrane</keyword>
<reference evidence="2 3" key="1">
    <citation type="submission" date="2014-07" db="EMBL/GenBank/DDBJ databases">
        <title>Genome of Chryseobacterium vrystaatense LMG 22846.</title>
        <authorList>
            <person name="Pipes S.E."/>
            <person name="Stropko S.J."/>
            <person name="Newman J.D."/>
        </authorList>
    </citation>
    <scope>NUCLEOTIDE SEQUENCE [LARGE SCALE GENOMIC DNA]</scope>
    <source>
        <strain evidence="2 3">LMG 22846</strain>
    </source>
</reference>
<evidence type="ECO:0000313" key="2">
    <source>
        <dbReference type="EMBL" id="KFF23380.1"/>
    </source>
</evidence>
<keyword evidence="1" id="KW-1133">Transmembrane helix</keyword>
<dbReference type="EMBL" id="JPRI01000012">
    <property type="protein sequence ID" value="KFF23380.1"/>
    <property type="molecule type" value="Genomic_DNA"/>
</dbReference>
<proteinExistence type="predicted"/>
<sequence length="83" mass="9628">MIELYQLGNKIGEQEILSSLNQGMHFRVTGKEVQSWKIKKPFMSMQDYFSTPSLLFIFILFLSSDTNVLKKNKRTAHHHGTVL</sequence>
<feature type="transmembrane region" description="Helical" evidence="1">
    <location>
        <begin position="49"/>
        <end position="69"/>
    </location>
</feature>
<evidence type="ECO:0000313" key="3">
    <source>
        <dbReference type="Proteomes" id="UP000028719"/>
    </source>
</evidence>
<dbReference type="RefSeq" id="WP_034750337.1">
    <property type="nucleotide sequence ID" value="NZ_JPRI01000012.1"/>
</dbReference>
<protein>
    <submittedName>
        <fullName evidence="2">Uncharacterized protein</fullName>
    </submittedName>
</protein>
<comment type="caution">
    <text evidence="2">The sequence shown here is derived from an EMBL/GenBank/DDBJ whole genome shotgun (WGS) entry which is preliminary data.</text>
</comment>
<dbReference type="Proteomes" id="UP000028719">
    <property type="component" value="Unassembled WGS sequence"/>
</dbReference>
<organism evidence="2 3">
    <name type="scientific">Chryseobacterium vrystaatense</name>
    <dbReference type="NCBI Taxonomy" id="307480"/>
    <lineage>
        <taxon>Bacteria</taxon>
        <taxon>Pseudomonadati</taxon>
        <taxon>Bacteroidota</taxon>
        <taxon>Flavobacteriia</taxon>
        <taxon>Flavobacteriales</taxon>
        <taxon>Weeksellaceae</taxon>
        <taxon>Chryseobacterium group</taxon>
        <taxon>Chryseobacterium</taxon>
    </lineage>
</organism>
<name>A0ABR4UFT3_9FLAO</name>